<dbReference type="CDD" id="cd07989">
    <property type="entry name" value="LPLAT_AGPAT-like"/>
    <property type="match status" value="1"/>
</dbReference>
<dbReference type="GO" id="GO:0005741">
    <property type="term" value="C:mitochondrial outer membrane"/>
    <property type="evidence" value="ECO:0007669"/>
    <property type="project" value="UniProtKB-SubCell"/>
</dbReference>
<evidence type="ECO:0000256" key="2">
    <source>
        <dbReference type="ARBA" id="ARBA00010524"/>
    </source>
</evidence>
<reference evidence="14" key="1">
    <citation type="submission" date="2016-03" db="EMBL/GenBank/DDBJ databases">
        <title>Updated assembly of Pseudogymnoascus destructans, the fungus causing white-nose syndrome of bats.</title>
        <authorList>
            <person name="Palmer J.M."/>
            <person name="Drees K.P."/>
            <person name="Foster J.T."/>
            <person name="Lindner D.L."/>
        </authorList>
    </citation>
    <scope>NUCLEOTIDE SEQUENCE [LARGE SCALE GENOMIC DNA]</scope>
    <source>
        <strain evidence="14">20631-21</strain>
    </source>
</reference>
<comment type="similarity">
    <text evidence="2 12">Belongs to the taffazin family.</text>
</comment>
<dbReference type="PANTHER" id="PTHR12497:SF0">
    <property type="entry name" value="TAFAZZIN"/>
    <property type="match status" value="1"/>
</dbReference>
<evidence type="ECO:0000256" key="4">
    <source>
        <dbReference type="ARBA" id="ARBA00022787"/>
    </source>
</evidence>
<name>A0A177A4T3_9PEZI</name>
<dbReference type="OrthoDB" id="193467at2759"/>
<dbReference type="Proteomes" id="UP000077154">
    <property type="component" value="Unassembled WGS sequence"/>
</dbReference>
<evidence type="ECO:0000256" key="11">
    <source>
        <dbReference type="ARBA" id="ARBA00047906"/>
    </source>
</evidence>
<evidence type="ECO:0000256" key="3">
    <source>
        <dbReference type="ARBA" id="ARBA00022679"/>
    </source>
</evidence>
<feature type="domain" description="Phospholipid/glycerol acyltransferase" evidence="13">
    <location>
        <begin position="64"/>
        <end position="254"/>
    </location>
</feature>
<dbReference type="GO" id="GO:0047184">
    <property type="term" value="F:1-acylglycerophosphocholine O-acyltransferase activity"/>
    <property type="evidence" value="ECO:0007669"/>
    <property type="project" value="TreeGrafter"/>
</dbReference>
<keyword evidence="3" id="KW-0808">Transferase</keyword>
<sequence length="390" mass="43905">MSSLTPPNQPSLPWRIGSSVTIGVVGAFCRTFLYGLNDSQVVGLDRFLKVLEERRDVGARTRGLLTVSNHVSVMDDPLMWGFLPYNILFNPSLQRWSLGSYDICFKNKALSTFFSLGQTLPTHRTAHSEFGGLFQPTITQAIRLLSAQPFLTPEQALSSPRSSPSASPKSPDVIDPFSSNSLVYPITYSTNGTDVFPAPSAYDSRKHSWVHIFPEGRIHQHPVLAMRYFKWGVSRMILESEPLPDIIPIFIDGTQHVMHESRTFPRFIPRTGKKITVVFGDSVDGEKVFGDLRRKWKALVEMQRDALKKKGEDTTMEMGVLTEGLKYNAEAVALRLEATQRMRNEVVKLRNSLGYDEEDPKNGLVETWIEEGKSGAREGHMKDNSWIKDT</sequence>
<comment type="subcellular location">
    <subcellularLocation>
        <location evidence="1">Mitochondrion inner membrane</location>
        <topology evidence="1">Peripheral membrane protein</topology>
        <orientation evidence="1">Intermembrane side</orientation>
    </subcellularLocation>
    <subcellularLocation>
        <location evidence="10">Mitochondrion outer membrane</location>
        <topology evidence="10">Peripheral membrane protein</topology>
        <orientation evidence="10">Intermembrane side</orientation>
    </subcellularLocation>
</comment>
<evidence type="ECO:0000256" key="10">
    <source>
        <dbReference type="ARBA" id="ARBA00024323"/>
    </source>
</evidence>
<evidence type="ECO:0000256" key="12">
    <source>
        <dbReference type="RuleBase" id="RU365062"/>
    </source>
</evidence>
<keyword evidence="6" id="KW-0443">Lipid metabolism</keyword>
<dbReference type="GeneID" id="36288852"/>
<dbReference type="eggNOG" id="KOG2847">
    <property type="taxonomic scope" value="Eukaryota"/>
</dbReference>
<dbReference type="VEuPathDB" id="FungiDB:GMDG_07373"/>
<keyword evidence="5" id="KW-0999">Mitochondrion inner membrane</keyword>
<evidence type="ECO:0000256" key="6">
    <source>
        <dbReference type="ARBA" id="ARBA00023098"/>
    </source>
</evidence>
<evidence type="ECO:0000313" key="14">
    <source>
        <dbReference type="EMBL" id="OAF57166.2"/>
    </source>
</evidence>
<dbReference type="PRINTS" id="PR00979">
    <property type="entry name" value="TAFAZZIN"/>
</dbReference>
<dbReference type="PANTHER" id="PTHR12497">
    <property type="entry name" value="TAZ PROTEIN TAFAZZIN"/>
    <property type="match status" value="1"/>
</dbReference>
<comment type="catalytic activity">
    <reaction evidence="11">
        <text>1'-[1,2-diacyl-sn-glycero-3-phospho],3'-[1-acyl-sn-glycero-3-phospho]-glycerol + a 1,2-diacyl-sn-glycero-3-phosphocholine = a cardiolipin + a 1-acyl-sn-glycero-3-phosphocholine</text>
        <dbReference type="Rhea" id="RHEA:33731"/>
        <dbReference type="ChEBI" id="CHEBI:57643"/>
        <dbReference type="ChEBI" id="CHEBI:58168"/>
        <dbReference type="ChEBI" id="CHEBI:62237"/>
        <dbReference type="ChEBI" id="CHEBI:64743"/>
    </reaction>
    <physiologicalReaction direction="left-to-right" evidence="11">
        <dbReference type="Rhea" id="RHEA:33732"/>
    </physiologicalReaction>
    <physiologicalReaction direction="right-to-left" evidence="11">
        <dbReference type="Rhea" id="RHEA:33733"/>
    </physiologicalReaction>
</comment>
<protein>
    <recommendedName>
        <fullName evidence="12">Tafazzin family protein</fullName>
    </recommendedName>
</protein>
<dbReference type="SMART" id="SM00563">
    <property type="entry name" value="PlsC"/>
    <property type="match status" value="1"/>
</dbReference>
<dbReference type="InterPro" id="IPR002123">
    <property type="entry name" value="Plipid/glycerol_acylTrfase"/>
</dbReference>
<evidence type="ECO:0000256" key="7">
    <source>
        <dbReference type="ARBA" id="ARBA00023128"/>
    </source>
</evidence>
<dbReference type="SUPFAM" id="SSF69593">
    <property type="entry name" value="Glycerol-3-phosphate (1)-acyltransferase"/>
    <property type="match status" value="1"/>
</dbReference>
<gene>
    <name evidence="14" type="ORF">VC83_05788</name>
</gene>
<dbReference type="GO" id="GO:0007007">
    <property type="term" value="P:inner mitochondrial membrane organization"/>
    <property type="evidence" value="ECO:0007669"/>
    <property type="project" value="TreeGrafter"/>
</dbReference>
<evidence type="ECO:0000256" key="5">
    <source>
        <dbReference type="ARBA" id="ARBA00022792"/>
    </source>
</evidence>
<keyword evidence="8" id="KW-0472">Membrane</keyword>
<evidence type="ECO:0000256" key="8">
    <source>
        <dbReference type="ARBA" id="ARBA00023136"/>
    </source>
</evidence>
<dbReference type="RefSeq" id="XP_024322457.1">
    <property type="nucleotide sequence ID" value="XM_024469402.1"/>
</dbReference>
<keyword evidence="7" id="KW-0496">Mitochondrion</keyword>
<dbReference type="GO" id="GO:0035965">
    <property type="term" value="P:cardiolipin acyl-chain remodeling"/>
    <property type="evidence" value="ECO:0007669"/>
    <property type="project" value="TreeGrafter"/>
</dbReference>
<evidence type="ECO:0000256" key="1">
    <source>
        <dbReference type="ARBA" id="ARBA00004137"/>
    </source>
</evidence>
<accession>A0A177A4T3</accession>
<dbReference type="InterPro" id="IPR000872">
    <property type="entry name" value="Tafazzin"/>
</dbReference>
<proteinExistence type="inferred from homology"/>
<dbReference type="EMBL" id="KV441401">
    <property type="protein sequence ID" value="OAF57166.2"/>
    <property type="molecule type" value="Genomic_DNA"/>
</dbReference>
<dbReference type="GO" id="GO:0005743">
    <property type="term" value="C:mitochondrial inner membrane"/>
    <property type="evidence" value="ECO:0007669"/>
    <property type="project" value="UniProtKB-SubCell"/>
</dbReference>
<keyword evidence="9" id="KW-0012">Acyltransferase</keyword>
<organism evidence="14">
    <name type="scientific">Pseudogymnoascus destructans</name>
    <dbReference type="NCBI Taxonomy" id="655981"/>
    <lineage>
        <taxon>Eukaryota</taxon>
        <taxon>Fungi</taxon>
        <taxon>Dikarya</taxon>
        <taxon>Ascomycota</taxon>
        <taxon>Pezizomycotina</taxon>
        <taxon>Leotiomycetes</taxon>
        <taxon>Thelebolales</taxon>
        <taxon>Thelebolaceae</taxon>
        <taxon>Pseudogymnoascus</taxon>
    </lineage>
</organism>
<dbReference type="AlphaFoldDB" id="A0A177A4T3"/>
<keyword evidence="4" id="KW-1000">Mitochondrion outer membrane</keyword>
<evidence type="ECO:0000259" key="13">
    <source>
        <dbReference type="SMART" id="SM00563"/>
    </source>
</evidence>
<evidence type="ECO:0000256" key="9">
    <source>
        <dbReference type="ARBA" id="ARBA00023315"/>
    </source>
</evidence>